<organism evidence="1 2">
    <name type="scientific">Protopolystoma xenopodis</name>
    <dbReference type="NCBI Taxonomy" id="117903"/>
    <lineage>
        <taxon>Eukaryota</taxon>
        <taxon>Metazoa</taxon>
        <taxon>Spiralia</taxon>
        <taxon>Lophotrochozoa</taxon>
        <taxon>Platyhelminthes</taxon>
        <taxon>Monogenea</taxon>
        <taxon>Polyopisthocotylea</taxon>
        <taxon>Polystomatidea</taxon>
        <taxon>Polystomatidae</taxon>
        <taxon>Protopolystoma</taxon>
    </lineage>
</organism>
<gene>
    <name evidence="1" type="ORF">PXEA_LOCUS35106</name>
</gene>
<sequence length="106" mass="12779">MDLIHSQTFRQHRSWHHQRVLPFAAPRYELFKKKSIPRRIKYACLAWEDFEHRLRTALLWLKGQRDRLTLLLKSIAEAQTPSSDSANDSREYDRRFAQLEVCEVLR</sequence>
<keyword evidence="2" id="KW-1185">Reference proteome</keyword>
<comment type="caution">
    <text evidence="1">The sequence shown here is derived from an EMBL/GenBank/DDBJ whole genome shotgun (WGS) entry which is preliminary data.</text>
</comment>
<name>A0A3S5BDS6_9PLAT</name>
<dbReference type="EMBL" id="CAAALY010270436">
    <property type="protein sequence ID" value="VEL41666.1"/>
    <property type="molecule type" value="Genomic_DNA"/>
</dbReference>
<dbReference type="Proteomes" id="UP000784294">
    <property type="component" value="Unassembled WGS sequence"/>
</dbReference>
<dbReference type="AlphaFoldDB" id="A0A3S5BDS6"/>
<evidence type="ECO:0000313" key="1">
    <source>
        <dbReference type="EMBL" id="VEL41666.1"/>
    </source>
</evidence>
<evidence type="ECO:0000313" key="2">
    <source>
        <dbReference type="Proteomes" id="UP000784294"/>
    </source>
</evidence>
<accession>A0A3S5BDS6</accession>
<reference evidence="1" key="1">
    <citation type="submission" date="2018-11" db="EMBL/GenBank/DDBJ databases">
        <authorList>
            <consortium name="Pathogen Informatics"/>
        </authorList>
    </citation>
    <scope>NUCLEOTIDE SEQUENCE</scope>
</reference>
<protein>
    <submittedName>
        <fullName evidence="1">Uncharacterized protein</fullName>
    </submittedName>
</protein>
<proteinExistence type="predicted"/>